<accession>A0A1M4ZUX5</accession>
<dbReference type="AlphaFoldDB" id="A0A1M4ZUX5"/>
<dbReference type="EMBL" id="FQUE01000004">
    <property type="protein sequence ID" value="SHF21863.1"/>
    <property type="molecule type" value="Genomic_DNA"/>
</dbReference>
<evidence type="ECO:0008006" key="3">
    <source>
        <dbReference type="Google" id="ProtNLM"/>
    </source>
</evidence>
<dbReference type="OrthoDB" id="7869924at2"/>
<proteinExistence type="predicted"/>
<dbReference type="Pfam" id="PF04325">
    <property type="entry name" value="DUF465"/>
    <property type="match status" value="1"/>
</dbReference>
<dbReference type="InterPro" id="IPR007420">
    <property type="entry name" value="DUF465"/>
</dbReference>
<dbReference type="InterPro" id="IPR038444">
    <property type="entry name" value="DUF465_sf"/>
</dbReference>
<dbReference type="Gene3D" id="6.10.280.50">
    <property type="match status" value="1"/>
</dbReference>
<dbReference type="RefSeq" id="WP_072857183.1">
    <property type="nucleotide sequence ID" value="NZ_FQUE01000004.1"/>
</dbReference>
<organism evidence="1 2">
    <name type="scientific">Loktanella atrilutea</name>
    <dbReference type="NCBI Taxonomy" id="366533"/>
    <lineage>
        <taxon>Bacteria</taxon>
        <taxon>Pseudomonadati</taxon>
        <taxon>Pseudomonadota</taxon>
        <taxon>Alphaproteobacteria</taxon>
        <taxon>Rhodobacterales</taxon>
        <taxon>Roseobacteraceae</taxon>
        <taxon>Loktanella</taxon>
    </lineage>
</organism>
<protein>
    <recommendedName>
        <fullName evidence="3">DUF465 domain-containing protein</fullName>
    </recommendedName>
</protein>
<reference evidence="2" key="1">
    <citation type="submission" date="2016-11" db="EMBL/GenBank/DDBJ databases">
        <authorList>
            <person name="Varghese N."/>
            <person name="Submissions S."/>
        </authorList>
    </citation>
    <scope>NUCLEOTIDE SEQUENCE [LARGE SCALE GENOMIC DNA]</scope>
    <source>
        <strain evidence="2">DSM 29326</strain>
    </source>
</reference>
<keyword evidence="2" id="KW-1185">Reference proteome</keyword>
<dbReference type="STRING" id="366533.SAMN05444339_104139"/>
<dbReference type="Proteomes" id="UP000183987">
    <property type="component" value="Unassembled WGS sequence"/>
</dbReference>
<gene>
    <name evidence="1" type="ORF">SAMN05444339_104139</name>
</gene>
<evidence type="ECO:0000313" key="2">
    <source>
        <dbReference type="Proteomes" id="UP000183987"/>
    </source>
</evidence>
<evidence type="ECO:0000313" key="1">
    <source>
        <dbReference type="EMBL" id="SHF21863.1"/>
    </source>
</evidence>
<sequence>MNSSTRMNEAEVLTVELAVLRGEHRDLDLAISVLQERHPGDVLTLKRLKKKKLALKDQIARLEDRLNPDIIA</sequence>
<name>A0A1M4ZUX5_LOKAT</name>